<protein>
    <recommendedName>
        <fullName evidence="2">Cytochrome c7-like domain-containing protein</fullName>
    </recommendedName>
</protein>
<feature type="domain" description="Cytochrome c7-like" evidence="2">
    <location>
        <begin position="183"/>
        <end position="246"/>
    </location>
</feature>
<dbReference type="Pfam" id="PF14522">
    <property type="entry name" value="Cytochrome_C7"/>
    <property type="match status" value="1"/>
</dbReference>
<dbReference type="InterPro" id="IPR029467">
    <property type="entry name" value="Cyt_c7-like"/>
</dbReference>
<organism evidence="3">
    <name type="scientific">hydrothermal vent metagenome</name>
    <dbReference type="NCBI Taxonomy" id="652676"/>
    <lineage>
        <taxon>unclassified sequences</taxon>
        <taxon>metagenomes</taxon>
        <taxon>ecological metagenomes</taxon>
    </lineage>
</organism>
<name>A0A3B0VFY8_9ZZZZ</name>
<dbReference type="InterPro" id="IPR036280">
    <property type="entry name" value="Multihaem_cyt_sf"/>
</dbReference>
<evidence type="ECO:0000313" key="3">
    <source>
        <dbReference type="EMBL" id="VAW37227.1"/>
    </source>
</evidence>
<proteinExistence type="predicted"/>
<gene>
    <name evidence="3" type="ORF">MNBD_DELTA02-426</name>
</gene>
<dbReference type="Gene3D" id="3.90.10.10">
    <property type="entry name" value="Cytochrome C3"/>
    <property type="match status" value="1"/>
</dbReference>
<feature type="region of interest" description="Disordered" evidence="1">
    <location>
        <begin position="51"/>
        <end position="84"/>
    </location>
</feature>
<dbReference type="AlphaFoldDB" id="A0A3B0VFY8"/>
<feature type="compositionally biased region" description="Basic residues" evidence="1">
    <location>
        <begin position="53"/>
        <end position="80"/>
    </location>
</feature>
<dbReference type="SUPFAM" id="SSF48695">
    <property type="entry name" value="Multiheme cytochromes"/>
    <property type="match status" value="1"/>
</dbReference>
<evidence type="ECO:0000256" key="1">
    <source>
        <dbReference type="SAM" id="MobiDB-lite"/>
    </source>
</evidence>
<evidence type="ECO:0000259" key="2">
    <source>
        <dbReference type="Pfam" id="PF14522"/>
    </source>
</evidence>
<reference evidence="3" key="1">
    <citation type="submission" date="2018-06" db="EMBL/GenBank/DDBJ databases">
        <authorList>
            <person name="Zhirakovskaya E."/>
        </authorList>
    </citation>
    <scope>NUCLEOTIDE SEQUENCE</scope>
</reference>
<dbReference type="InterPro" id="IPR026352">
    <property type="entry name" value="Nanowire_3heme"/>
</dbReference>
<accession>A0A3B0VFY8</accession>
<sequence length="254" mass="28063">MRSIYKNKLCLTLALVIGFALLFSGFVLPDRVAEAKELTAKKNTPIMLASAKKSTKKKVTKRKSKKRKKSSNRRATKKKATNIVDPTDPTSILYFDTSGKLAGIGDPNVPASASVKAGMGWHPAALEASGLPKDRYGLIDWAAIVRKNMIKPRFSLDPKASEMPPMDLDIIVKAKGDYVNDVRYPHWIHTYWLKCEVCHATKGGAIFIPARGSNNMSMVGIVQGKWCGRCHGKVAFPLTDCKRCHTVPKKPIKK</sequence>
<dbReference type="EMBL" id="UOEZ01000051">
    <property type="protein sequence ID" value="VAW37227.1"/>
    <property type="molecule type" value="Genomic_DNA"/>
</dbReference>
<dbReference type="NCBIfam" id="TIGR04257">
    <property type="entry name" value="nanowire_3heme"/>
    <property type="match status" value="1"/>
</dbReference>